<feature type="compositionally biased region" description="Low complexity" evidence="1">
    <location>
        <begin position="34"/>
        <end position="60"/>
    </location>
</feature>
<dbReference type="Proteomes" id="UP000075714">
    <property type="component" value="Unassembled WGS sequence"/>
</dbReference>
<evidence type="ECO:0000313" key="2">
    <source>
        <dbReference type="EMBL" id="KXZ56451.1"/>
    </source>
</evidence>
<dbReference type="AlphaFoldDB" id="A0A150H302"/>
<feature type="region of interest" description="Disordered" evidence="1">
    <location>
        <begin position="109"/>
        <end position="152"/>
    </location>
</feature>
<keyword evidence="3" id="KW-1185">Reference proteome</keyword>
<organism evidence="2 3">
    <name type="scientific">Gonium pectorale</name>
    <name type="common">Green alga</name>
    <dbReference type="NCBI Taxonomy" id="33097"/>
    <lineage>
        <taxon>Eukaryota</taxon>
        <taxon>Viridiplantae</taxon>
        <taxon>Chlorophyta</taxon>
        <taxon>core chlorophytes</taxon>
        <taxon>Chlorophyceae</taxon>
        <taxon>CS clade</taxon>
        <taxon>Chlamydomonadales</taxon>
        <taxon>Volvocaceae</taxon>
        <taxon>Gonium</taxon>
    </lineage>
</organism>
<proteinExistence type="predicted"/>
<feature type="region of interest" description="Disordered" evidence="1">
    <location>
        <begin position="260"/>
        <end position="279"/>
    </location>
</feature>
<accession>A0A150H302</accession>
<feature type="region of interest" description="Disordered" evidence="1">
    <location>
        <begin position="320"/>
        <end position="344"/>
    </location>
</feature>
<feature type="compositionally biased region" description="Polar residues" evidence="1">
    <location>
        <begin position="130"/>
        <end position="148"/>
    </location>
</feature>
<dbReference type="EMBL" id="LSYV01000002">
    <property type="protein sequence ID" value="KXZ56451.1"/>
    <property type="molecule type" value="Genomic_DNA"/>
</dbReference>
<gene>
    <name evidence="2" type="ORF">GPECTOR_1g403</name>
</gene>
<feature type="compositionally biased region" description="Basic and acidic residues" evidence="1">
    <location>
        <begin position="335"/>
        <end position="344"/>
    </location>
</feature>
<protein>
    <submittedName>
        <fullName evidence="2">Uncharacterized protein</fullName>
    </submittedName>
</protein>
<feature type="region of interest" description="Disordered" evidence="1">
    <location>
        <begin position="30"/>
        <end position="60"/>
    </location>
</feature>
<name>A0A150H302_GONPE</name>
<evidence type="ECO:0000313" key="3">
    <source>
        <dbReference type="Proteomes" id="UP000075714"/>
    </source>
</evidence>
<reference evidence="3" key="1">
    <citation type="journal article" date="2016" name="Nat. Commun.">
        <title>The Gonium pectorale genome demonstrates co-option of cell cycle regulation during the evolution of multicellularity.</title>
        <authorList>
            <person name="Hanschen E.R."/>
            <person name="Marriage T.N."/>
            <person name="Ferris P.J."/>
            <person name="Hamaji T."/>
            <person name="Toyoda A."/>
            <person name="Fujiyama A."/>
            <person name="Neme R."/>
            <person name="Noguchi H."/>
            <person name="Minakuchi Y."/>
            <person name="Suzuki M."/>
            <person name="Kawai-Toyooka H."/>
            <person name="Smith D.R."/>
            <person name="Sparks H."/>
            <person name="Anderson J."/>
            <person name="Bakaric R."/>
            <person name="Luria V."/>
            <person name="Karger A."/>
            <person name="Kirschner M.W."/>
            <person name="Durand P.M."/>
            <person name="Michod R.E."/>
            <person name="Nozaki H."/>
            <person name="Olson B.J."/>
        </authorList>
    </citation>
    <scope>NUCLEOTIDE SEQUENCE [LARGE SCALE GENOMIC DNA]</scope>
    <source>
        <strain evidence="3">NIES-2863</strain>
    </source>
</reference>
<comment type="caution">
    <text evidence="2">The sequence shown here is derived from an EMBL/GenBank/DDBJ whole genome shotgun (WGS) entry which is preliminary data.</text>
</comment>
<sequence length="344" mass="33863">MTSTSLAPASALHPDLVLWLAQTILSPLEDRADPPSSAADASPGSGTATHLGTAAAPDQGQAAASGYDSAASAPIRQLVWLASLPSASAQHLGGLAGVRRVCPGSLPGLWPEEGPIPPSGPPGLADLGGQSAQTPPEEQLQQQDQAASSGRLGQGGCWGAAAGIGREPCWAAFPCDTPGLVAPFLCVALPPSPPPAGPSVPGKAGVAGRPAANKVSTTGEGIGVQQLSTTAPLASNASAAAAAAAGTAAGRTTGFSRYVGSAEGTPPSGPESAGNLGFSTGANELELSWEVAWVALDGPRRNQRRRMGTEPQFTDLAAAAAAAAAAGRPGAGTGARERRGSDYV</sequence>
<evidence type="ECO:0000256" key="1">
    <source>
        <dbReference type="SAM" id="MobiDB-lite"/>
    </source>
</evidence>